<organism evidence="1 2">
    <name type="scientific">Rhodococcus erythropolis</name>
    <name type="common">Arthrobacter picolinophilus</name>
    <dbReference type="NCBI Taxonomy" id="1833"/>
    <lineage>
        <taxon>Bacteria</taxon>
        <taxon>Bacillati</taxon>
        <taxon>Actinomycetota</taxon>
        <taxon>Actinomycetes</taxon>
        <taxon>Mycobacteriales</taxon>
        <taxon>Nocardiaceae</taxon>
        <taxon>Rhodococcus</taxon>
        <taxon>Rhodococcus erythropolis group</taxon>
    </lineage>
</organism>
<comment type="caution">
    <text evidence="1">The sequence shown here is derived from an EMBL/GenBank/DDBJ whole genome shotgun (WGS) entry which is preliminary data.</text>
</comment>
<sequence length="94" mass="10013">MTGTASASALDQYLDIPLVIRDAAYGPGAGNPELPSDRATLARLLDEVRASDATPNDYETPLYQYRLVVVTDTAGFDLPSWAAGRCGLHPSQFG</sequence>
<dbReference type="Proteomes" id="UP000627573">
    <property type="component" value="Unassembled WGS sequence"/>
</dbReference>
<protein>
    <submittedName>
        <fullName evidence="1">Uncharacterized protein</fullName>
    </submittedName>
</protein>
<name>A0A8I1D5C8_RHOER</name>
<dbReference type="AlphaFoldDB" id="A0A8I1D5C8"/>
<reference evidence="1 2" key="1">
    <citation type="submission" date="2020-12" db="EMBL/GenBank/DDBJ databases">
        <title>Draft genome sequence of furan degrading bacterial strain FUR100.</title>
        <authorList>
            <person name="Woiski C."/>
        </authorList>
    </citation>
    <scope>NUCLEOTIDE SEQUENCE [LARGE SCALE GENOMIC DNA]</scope>
    <source>
        <strain evidence="1 2">FUR100</strain>
    </source>
</reference>
<proteinExistence type="predicted"/>
<dbReference type="EMBL" id="JAECSB010000054">
    <property type="protein sequence ID" value="MBH5144075.1"/>
    <property type="molecule type" value="Genomic_DNA"/>
</dbReference>
<evidence type="ECO:0000313" key="1">
    <source>
        <dbReference type="EMBL" id="MBH5144075.1"/>
    </source>
</evidence>
<keyword evidence="2" id="KW-1185">Reference proteome</keyword>
<gene>
    <name evidence="1" type="ORF">I3517_15780</name>
</gene>
<dbReference type="RefSeq" id="WP_197941233.1">
    <property type="nucleotide sequence ID" value="NZ_JAECSB010000054.1"/>
</dbReference>
<accession>A0A8I1D5C8</accession>
<evidence type="ECO:0000313" key="2">
    <source>
        <dbReference type="Proteomes" id="UP000627573"/>
    </source>
</evidence>